<comment type="catalytic activity">
    <reaction evidence="7 8">
        <text>L-histidinol phosphate + H2O = L-histidinol + phosphate</text>
        <dbReference type="Rhea" id="RHEA:14465"/>
        <dbReference type="ChEBI" id="CHEBI:15377"/>
        <dbReference type="ChEBI" id="CHEBI:43474"/>
        <dbReference type="ChEBI" id="CHEBI:57699"/>
        <dbReference type="ChEBI" id="CHEBI:57980"/>
        <dbReference type="EC" id="3.1.3.15"/>
    </reaction>
</comment>
<dbReference type="Pfam" id="PF02811">
    <property type="entry name" value="PHP"/>
    <property type="match status" value="1"/>
</dbReference>
<accession>A0A5R9G470</accession>
<evidence type="ECO:0000313" key="11">
    <source>
        <dbReference type="Proteomes" id="UP000309676"/>
    </source>
</evidence>
<dbReference type="GO" id="GO:0004401">
    <property type="term" value="F:histidinol-phosphatase activity"/>
    <property type="evidence" value="ECO:0007669"/>
    <property type="project" value="UniProtKB-UniRule"/>
</dbReference>
<dbReference type="CDD" id="cd12110">
    <property type="entry name" value="PHP_HisPPase_Hisj_like"/>
    <property type="match status" value="1"/>
</dbReference>
<dbReference type="GO" id="GO:0005737">
    <property type="term" value="C:cytoplasm"/>
    <property type="evidence" value="ECO:0007669"/>
    <property type="project" value="TreeGrafter"/>
</dbReference>
<dbReference type="InterPro" id="IPR004013">
    <property type="entry name" value="PHP_dom"/>
</dbReference>
<dbReference type="GO" id="GO:0000105">
    <property type="term" value="P:L-histidine biosynthetic process"/>
    <property type="evidence" value="ECO:0007669"/>
    <property type="project" value="UniProtKB-UniRule"/>
</dbReference>
<reference evidence="10 11" key="1">
    <citation type="submission" date="2019-05" db="EMBL/GenBank/DDBJ databases">
        <authorList>
            <person name="Narsing Rao M.P."/>
            <person name="Li W.J."/>
        </authorList>
    </citation>
    <scope>NUCLEOTIDE SEQUENCE [LARGE SCALE GENOMIC DNA]</scope>
    <source>
        <strain evidence="10 11">SYSU_K30003</strain>
    </source>
</reference>
<dbReference type="InterPro" id="IPR016195">
    <property type="entry name" value="Pol/histidinol_Pase-like"/>
</dbReference>
<keyword evidence="4 8" id="KW-0028">Amino-acid biosynthesis</keyword>
<sequence length="274" mass="30673">MIKWDGHTHSQFCKHGSAEPLRDYAARAAALGFERYTVTEHPPLPDRWIDDPVLTAELAMDRSELPAYLAEASAVKREFEGRLDVAVGLEMDYLFESESFTEDVLAEAAEALEDVIVSVHYLPGRGGMRCIDYKPEDFQANLLSYYGTMEKVVDAYYDHIELAVAGAAGWRWRKRLGHVNLIEKFRTALPPIDDAHIRARLERLLPRLAACGVGIDVNTAGFRKPTCGKAYVPEWFMAECAARGVELVFGSDAHRPDEVGSGWDWYAAAMRSFG</sequence>
<dbReference type="PANTHER" id="PTHR21039">
    <property type="entry name" value="HISTIDINOL PHOSPHATASE-RELATED"/>
    <property type="match status" value="1"/>
</dbReference>
<evidence type="ECO:0000313" key="10">
    <source>
        <dbReference type="EMBL" id="TLS48930.1"/>
    </source>
</evidence>
<keyword evidence="11" id="KW-1185">Reference proteome</keyword>
<dbReference type="Proteomes" id="UP000309676">
    <property type="component" value="Unassembled WGS sequence"/>
</dbReference>
<dbReference type="UniPathway" id="UPA00031">
    <property type="reaction ID" value="UER00013"/>
</dbReference>
<feature type="domain" description="PHP" evidence="9">
    <location>
        <begin position="5"/>
        <end position="220"/>
    </location>
</feature>
<evidence type="ECO:0000256" key="3">
    <source>
        <dbReference type="ARBA" id="ARBA00013085"/>
    </source>
</evidence>
<dbReference type="EC" id="3.1.3.15" evidence="3 8"/>
<name>A0A5R9G470_9BACL</name>
<dbReference type="PANTHER" id="PTHR21039:SF0">
    <property type="entry name" value="HISTIDINOL-PHOSPHATASE"/>
    <property type="match status" value="1"/>
</dbReference>
<evidence type="ECO:0000256" key="6">
    <source>
        <dbReference type="ARBA" id="ARBA00023102"/>
    </source>
</evidence>
<evidence type="ECO:0000256" key="1">
    <source>
        <dbReference type="ARBA" id="ARBA00004970"/>
    </source>
</evidence>
<evidence type="ECO:0000256" key="5">
    <source>
        <dbReference type="ARBA" id="ARBA00022801"/>
    </source>
</evidence>
<keyword evidence="6 8" id="KW-0368">Histidine biosynthesis</keyword>
<evidence type="ECO:0000256" key="2">
    <source>
        <dbReference type="ARBA" id="ARBA00009152"/>
    </source>
</evidence>
<dbReference type="NCBIfam" id="TIGR01856">
    <property type="entry name" value="hisJ_fam"/>
    <property type="match status" value="1"/>
</dbReference>
<evidence type="ECO:0000256" key="7">
    <source>
        <dbReference type="ARBA" id="ARBA00049158"/>
    </source>
</evidence>
<dbReference type="NCBIfam" id="NF005996">
    <property type="entry name" value="PRK08123.1"/>
    <property type="match status" value="1"/>
</dbReference>
<comment type="similarity">
    <text evidence="2 8">Belongs to the PHP hydrolase family. HisK subfamily.</text>
</comment>
<dbReference type="InterPro" id="IPR010140">
    <property type="entry name" value="Histidinol_P_phosphatase_HisJ"/>
</dbReference>
<dbReference type="EMBL" id="VCIW01000026">
    <property type="protein sequence ID" value="TLS48930.1"/>
    <property type="molecule type" value="Genomic_DNA"/>
</dbReference>
<protein>
    <recommendedName>
        <fullName evidence="3 8">Histidinol-phosphatase</fullName>
        <shortName evidence="8">HolPase</shortName>
        <ecNumber evidence="3 8">3.1.3.15</ecNumber>
    </recommendedName>
</protein>
<organism evidence="10 11">
    <name type="scientific">Paenibacillus antri</name>
    <dbReference type="NCBI Taxonomy" id="2582848"/>
    <lineage>
        <taxon>Bacteria</taxon>
        <taxon>Bacillati</taxon>
        <taxon>Bacillota</taxon>
        <taxon>Bacilli</taxon>
        <taxon>Bacillales</taxon>
        <taxon>Paenibacillaceae</taxon>
        <taxon>Paenibacillus</taxon>
    </lineage>
</organism>
<dbReference type="SUPFAM" id="SSF89550">
    <property type="entry name" value="PHP domain-like"/>
    <property type="match status" value="1"/>
</dbReference>
<evidence type="ECO:0000256" key="8">
    <source>
        <dbReference type="RuleBase" id="RU366003"/>
    </source>
</evidence>
<dbReference type="RefSeq" id="WP_138197604.1">
    <property type="nucleotide sequence ID" value="NZ_VCIW01000026.1"/>
</dbReference>
<proteinExistence type="inferred from homology"/>
<evidence type="ECO:0000259" key="9">
    <source>
        <dbReference type="Pfam" id="PF02811"/>
    </source>
</evidence>
<comment type="caution">
    <text evidence="10">The sequence shown here is derived from an EMBL/GenBank/DDBJ whole genome shotgun (WGS) entry which is preliminary data.</text>
</comment>
<dbReference type="OrthoDB" id="9775255at2"/>
<evidence type="ECO:0000256" key="4">
    <source>
        <dbReference type="ARBA" id="ARBA00022605"/>
    </source>
</evidence>
<dbReference type="AlphaFoldDB" id="A0A5R9G470"/>
<keyword evidence="5 8" id="KW-0378">Hydrolase</keyword>
<gene>
    <name evidence="10" type="primary">hisJ</name>
    <name evidence="10" type="ORF">FE782_27715</name>
</gene>
<comment type="pathway">
    <text evidence="1 8">Amino-acid biosynthesis; L-histidine biosynthesis; L-histidine from 5-phospho-alpha-D-ribose 1-diphosphate: step 8/9.</text>
</comment>
<dbReference type="Gene3D" id="3.20.20.140">
    <property type="entry name" value="Metal-dependent hydrolases"/>
    <property type="match status" value="1"/>
</dbReference>